<accession>A0A8J2I4G9</accession>
<keyword evidence="2" id="KW-0862">Zinc</keyword>
<evidence type="ECO:0000256" key="6">
    <source>
        <dbReference type="SAM" id="MobiDB-lite"/>
    </source>
</evidence>
<feature type="compositionally biased region" description="Low complexity" evidence="6">
    <location>
        <begin position="80"/>
        <end position="91"/>
    </location>
</feature>
<dbReference type="RefSeq" id="XP_043168755.1">
    <property type="nucleotide sequence ID" value="XM_043312820.1"/>
</dbReference>
<evidence type="ECO:0000256" key="4">
    <source>
        <dbReference type="ARBA" id="ARBA00023163"/>
    </source>
</evidence>
<dbReference type="GeneID" id="67016955"/>
<reference evidence="7" key="1">
    <citation type="submission" date="2021-05" db="EMBL/GenBank/DDBJ databases">
        <authorList>
            <person name="Stam R."/>
        </authorList>
    </citation>
    <scope>NUCLEOTIDE SEQUENCE</scope>
    <source>
        <strain evidence="7">CS162</strain>
    </source>
</reference>
<dbReference type="PANTHER" id="PTHR47660">
    <property type="entry name" value="TRANSCRIPTION FACTOR WITH C2H2 AND ZN(2)-CYS(6) DNA BINDING DOMAIN (EUROFUNG)-RELATED-RELATED"/>
    <property type="match status" value="1"/>
</dbReference>
<comment type="caution">
    <text evidence="7">The sequence shown here is derived from an EMBL/GenBank/DDBJ whole genome shotgun (WGS) entry which is preliminary data.</text>
</comment>
<evidence type="ECO:0008006" key="9">
    <source>
        <dbReference type="Google" id="ProtNLM"/>
    </source>
</evidence>
<evidence type="ECO:0000256" key="2">
    <source>
        <dbReference type="ARBA" id="ARBA00022833"/>
    </source>
</evidence>
<dbReference type="PANTHER" id="PTHR47660:SF3">
    <property type="entry name" value="FINGER DOMAIN PROTEIN, PUTATIVE (AFU_ORTHOLOGUE AFUA_4G03310)-RELATED"/>
    <property type="match status" value="1"/>
</dbReference>
<gene>
    <name evidence="7" type="ORF">ALTATR162_LOCUS5202</name>
</gene>
<protein>
    <recommendedName>
        <fullName evidence="9">Transcription factor domain-containing protein</fullName>
    </recommendedName>
</protein>
<dbReference type="AlphaFoldDB" id="A0A8J2I4G9"/>
<keyword evidence="8" id="KW-1185">Reference proteome</keyword>
<dbReference type="Proteomes" id="UP000676310">
    <property type="component" value="Unassembled WGS sequence"/>
</dbReference>
<feature type="compositionally biased region" description="Low complexity" evidence="6">
    <location>
        <begin position="48"/>
        <end position="64"/>
    </location>
</feature>
<keyword evidence="4" id="KW-0804">Transcription</keyword>
<evidence type="ECO:0000313" key="7">
    <source>
        <dbReference type="EMBL" id="CAG5158680.1"/>
    </source>
</evidence>
<evidence type="ECO:0000256" key="3">
    <source>
        <dbReference type="ARBA" id="ARBA00023015"/>
    </source>
</evidence>
<evidence type="ECO:0000256" key="1">
    <source>
        <dbReference type="ARBA" id="ARBA00022723"/>
    </source>
</evidence>
<keyword evidence="3" id="KW-0805">Transcription regulation</keyword>
<dbReference type="GO" id="GO:0046872">
    <property type="term" value="F:metal ion binding"/>
    <property type="evidence" value="ECO:0007669"/>
    <property type="project" value="UniProtKB-KW"/>
</dbReference>
<dbReference type="EMBL" id="CAJRGZ010000019">
    <property type="protein sequence ID" value="CAG5158680.1"/>
    <property type="molecule type" value="Genomic_DNA"/>
</dbReference>
<evidence type="ECO:0000256" key="5">
    <source>
        <dbReference type="ARBA" id="ARBA00023242"/>
    </source>
</evidence>
<evidence type="ECO:0000313" key="8">
    <source>
        <dbReference type="Proteomes" id="UP000676310"/>
    </source>
</evidence>
<proteinExistence type="predicted"/>
<keyword evidence="5" id="KW-0539">Nucleus</keyword>
<name>A0A8J2I4G9_9PLEO</name>
<keyword evidence="1" id="KW-0479">Metal-binding</keyword>
<feature type="region of interest" description="Disordered" evidence="6">
    <location>
        <begin position="48"/>
        <end position="94"/>
    </location>
</feature>
<dbReference type="OrthoDB" id="5423818at2759"/>
<sequence length="415" mass="47147">MPAVIEQGHGVQELTPTGDSSMLFTDIQWHSYDMTAFGDFIHHTPQSTSPLIASSSSLSSTDPPTTLPPSLLPEITDPASQEQPQLSPQKQQQDHNLQLMKFSIPPAPNASVRSMMQRSKMCSGADRTASLIFYTLKSYPLMLRQNTPPPFIHPSCVSFTDEIVIAEPLDNCIALMHMVANGVQGSRKLFWRNVQFECIRMCDQNQTLSKWELLGAMQALSIYILIRLDEGETEHNNLDYLLERAVIIIAMQLSRDDLSCHMHYLSCRSKSESSWQDWIYKESRRRLAVIYRILNKLVFFGPAAMCDMPTEFVIAPLPAKRQLWEARDEQEWKLQSQKEPQEQVSYALAVDGGIVKLDQRRLSCRDAWLSYAPPNEETTFQSQNSRSSRSTDWWIEWCSGMDSMGGLIMLAASMV</sequence>
<organism evidence="7 8">
    <name type="scientific">Alternaria atra</name>
    <dbReference type="NCBI Taxonomy" id="119953"/>
    <lineage>
        <taxon>Eukaryota</taxon>
        <taxon>Fungi</taxon>
        <taxon>Dikarya</taxon>
        <taxon>Ascomycota</taxon>
        <taxon>Pezizomycotina</taxon>
        <taxon>Dothideomycetes</taxon>
        <taxon>Pleosporomycetidae</taxon>
        <taxon>Pleosporales</taxon>
        <taxon>Pleosporineae</taxon>
        <taxon>Pleosporaceae</taxon>
        <taxon>Alternaria</taxon>
        <taxon>Alternaria sect. Ulocladioides</taxon>
    </lineage>
</organism>